<dbReference type="EMBL" id="BBSA01000003">
    <property type="protein sequence ID" value="GAM61230.1"/>
    <property type="molecule type" value="Genomic_DNA"/>
</dbReference>
<proteinExistence type="predicted"/>
<reference evidence="1 2" key="2">
    <citation type="submission" date="2015-01" db="EMBL/GenBank/DDBJ databases">
        <authorList>
            <consortium name="NBRP consortium"/>
            <person name="Sawabe T."/>
            <person name="Meirelles P."/>
            <person name="Feng G."/>
            <person name="Sayaka M."/>
            <person name="Hattori M."/>
            <person name="Ohkuma M."/>
        </authorList>
    </citation>
    <scope>NUCLEOTIDE SEQUENCE [LARGE SCALE GENOMIC DNA]</scope>
    <source>
        <strain evidence="1 2">JCM19232</strain>
    </source>
</reference>
<protein>
    <submittedName>
        <fullName evidence="1">Uncharacterized protein</fullName>
    </submittedName>
</protein>
<gene>
    <name evidence="1" type="ORF">JCM19232_5531</name>
</gene>
<evidence type="ECO:0000313" key="1">
    <source>
        <dbReference type="EMBL" id="GAM61230.1"/>
    </source>
</evidence>
<comment type="caution">
    <text evidence="1">The sequence shown here is derived from an EMBL/GenBank/DDBJ whole genome shotgun (WGS) entry which is preliminary data.</text>
</comment>
<organism evidence="1 2">
    <name type="scientific">Vibrio ishigakensis</name>
    <dbReference type="NCBI Taxonomy" id="1481914"/>
    <lineage>
        <taxon>Bacteria</taxon>
        <taxon>Pseudomonadati</taxon>
        <taxon>Pseudomonadota</taxon>
        <taxon>Gammaproteobacteria</taxon>
        <taxon>Vibrionales</taxon>
        <taxon>Vibrionaceae</taxon>
        <taxon>Vibrio</taxon>
    </lineage>
</organism>
<name>A0A0B8P374_9VIBR</name>
<reference evidence="1 2" key="1">
    <citation type="submission" date="2015-01" db="EMBL/GenBank/DDBJ databases">
        <title>Vibrio sp. C5 JCM 19232 whole genome shotgun sequence.</title>
        <authorList>
            <person name="Sawabe T."/>
            <person name="Meirelles P."/>
            <person name="Feng G."/>
            <person name="Sayaka M."/>
            <person name="Hattori M."/>
            <person name="Ohkuma M."/>
        </authorList>
    </citation>
    <scope>NUCLEOTIDE SEQUENCE [LARGE SCALE GENOMIC DNA]</scope>
    <source>
        <strain evidence="1 2">JCM19232</strain>
    </source>
</reference>
<accession>A0A0B8P374</accession>
<sequence>MSENKTIFRFLLSLKALYPLPIKACDTDLLSPAMSQFVSA</sequence>
<evidence type="ECO:0000313" key="2">
    <source>
        <dbReference type="Proteomes" id="UP000031670"/>
    </source>
</evidence>
<dbReference type="Proteomes" id="UP000031670">
    <property type="component" value="Unassembled WGS sequence"/>
</dbReference>
<dbReference type="AlphaFoldDB" id="A0A0B8P374"/>